<keyword evidence="1" id="KW-0808">Transferase</keyword>
<reference evidence="5" key="1">
    <citation type="submission" date="2017-08" db="EMBL/GenBank/DDBJ databases">
        <title>A dynamic microbial community with high functional redundancy inhabits the cold, oxic subseafloor aquifer.</title>
        <authorList>
            <person name="Tully B.J."/>
            <person name="Wheat C.G."/>
            <person name="Glazer B.T."/>
            <person name="Huber J.A."/>
        </authorList>
    </citation>
    <scope>NUCLEOTIDE SEQUENCE [LARGE SCALE GENOMIC DNA]</scope>
</reference>
<dbReference type="PANTHER" id="PTHR47320:SF1">
    <property type="entry name" value="BIFUNCTIONAL URIDYLYLTRANSFERASE_URIDYLYL-REMOVING ENZYME"/>
    <property type="match status" value="1"/>
</dbReference>
<evidence type="ECO:0000256" key="2">
    <source>
        <dbReference type="ARBA" id="ARBA00022801"/>
    </source>
</evidence>
<proteinExistence type="predicted"/>
<dbReference type="SUPFAM" id="SSF81593">
    <property type="entry name" value="Nucleotidyltransferase substrate binding subunit/domain"/>
    <property type="match status" value="1"/>
</dbReference>
<dbReference type="Pfam" id="PF08335">
    <property type="entry name" value="GlnD_UR_UTase"/>
    <property type="match status" value="1"/>
</dbReference>
<keyword evidence="2" id="KW-0378">Hydrolase</keyword>
<name>A0A2A4TA32_9DELT</name>
<dbReference type="InterPro" id="IPR010043">
    <property type="entry name" value="UTase/UR"/>
</dbReference>
<dbReference type="PANTHER" id="PTHR47320">
    <property type="entry name" value="BIFUNCTIONAL URIDYLYLTRANSFERASE/URIDYLYL-REMOVING ENZYME"/>
    <property type="match status" value="1"/>
</dbReference>
<evidence type="ECO:0000259" key="3">
    <source>
        <dbReference type="Pfam" id="PF08335"/>
    </source>
</evidence>
<dbReference type="InterPro" id="IPR013546">
    <property type="entry name" value="PII_UdlTrfase/GS_AdlTrfase"/>
</dbReference>
<dbReference type="EMBL" id="NVSR01000004">
    <property type="protein sequence ID" value="PCI30486.1"/>
    <property type="molecule type" value="Genomic_DNA"/>
</dbReference>
<feature type="domain" description="PII-uridylyltransferase/Glutamine-synthetase adenylyltransferase" evidence="3">
    <location>
        <begin position="322"/>
        <end position="391"/>
    </location>
</feature>
<dbReference type="AlphaFoldDB" id="A0A2A4TA32"/>
<gene>
    <name evidence="4" type="ORF">COB67_01510</name>
</gene>
<comment type="caution">
    <text evidence="4">The sequence shown here is derived from an EMBL/GenBank/DDBJ whole genome shotgun (WGS) entry which is preliminary data.</text>
</comment>
<dbReference type="Gene3D" id="1.20.120.330">
    <property type="entry name" value="Nucleotidyltransferases domain 2"/>
    <property type="match status" value="1"/>
</dbReference>
<dbReference type="Proteomes" id="UP000218113">
    <property type="component" value="Unassembled WGS sequence"/>
</dbReference>
<organism evidence="4 5">
    <name type="scientific">SAR324 cluster bacterium</name>
    <dbReference type="NCBI Taxonomy" id="2024889"/>
    <lineage>
        <taxon>Bacteria</taxon>
        <taxon>Deltaproteobacteria</taxon>
        <taxon>SAR324 cluster</taxon>
    </lineage>
</organism>
<protein>
    <recommendedName>
        <fullName evidence="3">PII-uridylyltransferase/Glutamine-synthetase adenylyltransferase domain-containing protein</fullName>
    </recommendedName>
</protein>
<dbReference type="GO" id="GO:0008773">
    <property type="term" value="F:[protein-PII] uridylyltransferase activity"/>
    <property type="evidence" value="ECO:0007669"/>
    <property type="project" value="InterPro"/>
</dbReference>
<accession>A0A2A4TA32</accession>
<evidence type="ECO:0000313" key="5">
    <source>
        <dbReference type="Proteomes" id="UP000218113"/>
    </source>
</evidence>
<dbReference type="GO" id="GO:0016787">
    <property type="term" value="F:hydrolase activity"/>
    <property type="evidence" value="ECO:0007669"/>
    <property type="project" value="UniProtKB-KW"/>
</dbReference>
<evidence type="ECO:0000313" key="4">
    <source>
        <dbReference type="EMBL" id="PCI30486.1"/>
    </source>
</evidence>
<sequence>MKQPLNLRDLTQKYYSAINANSLLLKQPSKVGPHSQELSTRKLRYKDFFEQQYQDFRRATATSIVSSYDSWKVLKKHTAWIDAWIRFTWDYATLELSLILQDFVEISQQKVSFLASNITQMENRIEELKGYLHSLENEEGTRDPAEYSYYKQSLQDALQKVHQSHKEFNTLQEVLPLIPETELTENNLHKIFLIFARGGYGRAELSFSSDFDIGYCLDIKKASKIEILLAQEIIKRMEELFQDIPLDIASQYFELGEDLSRFAASEMMHTIPSILEGRAIHGATKILANLKQELFEVCTPEKLIRYFQVQMEQIEPEKNNEIFHIKSGYGGLRHLQFALWMALVLYRLPSGNSLYILKYLKAEKVISKSKFDHLCYALAFYNDLRNFLGLYDCFTQQLSQIGAENLTGQIPLKADCLDDRSCMAYLKLMDRFTTVDFMDRSRLHSIHAVASIANRIVKQLLDHTVKQQLSDFVIITHLGSNQINQFEAVNPVANSIWNLQARHSQPEQNQYLLDDDGKHPFFLKLKHLSALFLHIAQKGTQLSDQVKDRFSALIPQLYDQDFSAQTSALKDFIFRLFQAKFTSAAISQMMEISSPLSNQGEIKTLLGVFLPEVNQMRYLLRNVEIHEYPLCIHSLKALQAVEKEAVNFRKKEPELWRFISDEDMFALKWSTFFHDIGKINPYKNHEQFGPVLATKMLLQLGWDKGAESLELIRLLIRHHQSVVRFSHLSTFLDVGILKFFELAQRSPRKVILLYLINLCDFKSVNSTMSRKTGSLEHFFEKTLSILEAFKSDHLRGSITKVVNDYLDNKIEETRVEVLVELLLQQCCNKDLDKTLLEPLSKIAPTEADQIEGQRKELDKFLHFLKLAELDAKTLDNYRLRFKQIIHRIVSKENISTLVLPFCTNWNWFFTTIPNRLLLSSPSEVLGAQLLHFQDYRNKNICFSYIAGNRDEYDTVLFYCLENPQIHAKIAYSLGQLGMNIENGKINKVCYNNQREGVVGFFQVSHGREVKHPTSLELESLVSNLVLPPLTFSQNQVKDETNIQLTTYQETEKGYLIEELEPDQFSRVQRDFVAIKLSLYDEPFCYFKIVKTFEHLKIIPQQITITTIGEQIIDYFYLSPEDQDKIDQTNLQKDLVSHLNAEF</sequence>
<dbReference type="SUPFAM" id="SSF109604">
    <property type="entry name" value="HD-domain/PDEase-like"/>
    <property type="match status" value="1"/>
</dbReference>
<evidence type="ECO:0000256" key="1">
    <source>
        <dbReference type="ARBA" id="ARBA00022679"/>
    </source>
</evidence>